<dbReference type="GO" id="GO:0032259">
    <property type="term" value="P:methylation"/>
    <property type="evidence" value="ECO:0007669"/>
    <property type="project" value="UniProtKB-KW"/>
</dbReference>
<dbReference type="AlphaFoldDB" id="A0A1X2HBR5"/>
<feature type="compositionally biased region" description="Polar residues" evidence="1">
    <location>
        <begin position="32"/>
        <end position="49"/>
    </location>
</feature>
<keyword evidence="3" id="KW-0808">Transferase</keyword>
<evidence type="ECO:0000256" key="1">
    <source>
        <dbReference type="SAM" id="MobiDB-lite"/>
    </source>
</evidence>
<feature type="compositionally biased region" description="Low complexity" evidence="1">
    <location>
        <begin position="52"/>
        <end position="67"/>
    </location>
</feature>
<dbReference type="InterPro" id="IPR029063">
    <property type="entry name" value="SAM-dependent_MTases_sf"/>
</dbReference>
<reference evidence="3 4" key="1">
    <citation type="submission" date="2016-07" db="EMBL/GenBank/DDBJ databases">
        <title>Pervasive Adenine N6-methylation of Active Genes in Fungi.</title>
        <authorList>
            <consortium name="DOE Joint Genome Institute"/>
            <person name="Mondo S.J."/>
            <person name="Dannebaum R.O."/>
            <person name="Kuo R.C."/>
            <person name="Labutti K."/>
            <person name="Haridas S."/>
            <person name="Kuo A."/>
            <person name="Salamov A."/>
            <person name="Ahrendt S.R."/>
            <person name="Lipzen A."/>
            <person name="Sullivan W."/>
            <person name="Andreopoulos W.B."/>
            <person name="Clum A."/>
            <person name="Lindquist E."/>
            <person name="Daum C."/>
            <person name="Ramamoorthy G.K."/>
            <person name="Gryganskyi A."/>
            <person name="Culley D."/>
            <person name="Magnuson J.K."/>
            <person name="James T.Y."/>
            <person name="O'Malley M.A."/>
            <person name="Stajich J.E."/>
            <person name="Spatafora J.W."/>
            <person name="Visel A."/>
            <person name="Grigoriev I.V."/>
        </authorList>
    </citation>
    <scope>NUCLEOTIDE SEQUENCE [LARGE SCALE GENOMIC DNA]</scope>
    <source>
        <strain evidence="3 4">NRRL 2496</strain>
    </source>
</reference>
<dbReference type="InParanoid" id="A0A1X2HBR5"/>
<feature type="domain" description="Methyltransferase" evidence="2">
    <location>
        <begin position="125"/>
        <end position="216"/>
    </location>
</feature>
<dbReference type="OrthoDB" id="2013972at2759"/>
<feature type="compositionally biased region" description="Basic and acidic residues" evidence="1">
    <location>
        <begin position="70"/>
        <end position="81"/>
    </location>
</feature>
<sequence length="359" mass="40719">MSFVAFFRRFALPRKSKTRQQHVEKRKETDLYSGSSIKNTISKTGTFRSVDSPPSQAATSSSSQSTSQKRTIDGRRYHDDNVPYVLPDDDEDKDRLHQQHWMLKLAYGNNFDAPVEAQLENGAVVLDSGCGPATWTLELANAYPHSTFYGIDVAPQFPETIKPFNCNFQVADLASKLPFPDNTFDFIHQRLLVVALSRAGWNNCISELYRILKPGGWIEFRETDIRVASETGSPSFQFFFEKLRIMIEGRGMVPSMVTELDSHLLKEQGFVSIQSRSIPMPVMDGSILGQLAGDDLISLFEGLAPIMSKLYPEKLGTDEQIADFKRALREEWADLDEDKRYAGRWWDICAQKPLENDTK</sequence>
<feature type="region of interest" description="Disordered" evidence="1">
    <location>
        <begin position="16"/>
        <end position="91"/>
    </location>
</feature>
<evidence type="ECO:0000259" key="2">
    <source>
        <dbReference type="Pfam" id="PF13649"/>
    </source>
</evidence>
<dbReference type="STRING" id="13706.A0A1X2HBR5"/>
<dbReference type="Proteomes" id="UP000242180">
    <property type="component" value="Unassembled WGS sequence"/>
</dbReference>
<dbReference type="Pfam" id="PF13649">
    <property type="entry name" value="Methyltransf_25"/>
    <property type="match status" value="1"/>
</dbReference>
<dbReference type="InterPro" id="IPR041698">
    <property type="entry name" value="Methyltransf_25"/>
</dbReference>
<protein>
    <submittedName>
        <fullName evidence="3">S-adenosyl-L-methionine-dependent methyltransferase</fullName>
    </submittedName>
</protein>
<dbReference type="OMA" id="PHDTEES"/>
<dbReference type="PANTHER" id="PTHR43591:SF24">
    <property type="entry name" value="2-METHOXY-6-POLYPRENYL-1,4-BENZOQUINOL METHYLASE, MITOCHONDRIAL"/>
    <property type="match status" value="1"/>
</dbReference>
<dbReference type="EMBL" id="MCGN01000005">
    <property type="protein sequence ID" value="ORY96222.1"/>
    <property type="molecule type" value="Genomic_DNA"/>
</dbReference>
<dbReference type="CDD" id="cd02440">
    <property type="entry name" value="AdoMet_MTases"/>
    <property type="match status" value="1"/>
</dbReference>
<keyword evidence="3" id="KW-0489">Methyltransferase</keyword>
<keyword evidence="4" id="KW-1185">Reference proteome</keyword>
<accession>A0A1X2HBR5</accession>
<dbReference type="GO" id="GO:0008168">
    <property type="term" value="F:methyltransferase activity"/>
    <property type="evidence" value="ECO:0007669"/>
    <property type="project" value="UniProtKB-KW"/>
</dbReference>
<evidence type="ECO:0000313" key="4">
    <source>
        <dbReference type="Proteomes" id="UP000242180"/>
    </source>
</evidence>
<gene>
    <name evidence="3" type="ORF">BCR43DRAFT_514647</name>
</gene>
<dbReference type="SUPFAM" id="SSF53335">
    <property type="entry name" value="S-adenosyl-L-methionine-dependent methyltransferases"/>
    <property type="match status" value="1"/>
</dbReference>
<evidence type="ECO:0000313" key="3">
    <source>
        <dbReference type="EMBL" id="ORY96222.1"/>
    </source>
</evidence>
<dbReference type="Gene3D" id="3.40.50.150">
    <property type="entry name" value="Vaccinia Virus protein VP39"/>
    <property type="match status" value="1"/>
</dbReference>
<name>A0A1X2HBR5_SYNRA</name>
<feature type="compositionally biased region" description="Basic and acidic residues" evidence="1">
    <location>
        <begin position="21"/>
        <end position="30"/>
    </location>
</feature>
<dbReference type="PANTHER" id="PTHR43591">
    <property type="entry name" value="METHYLTRANSFERASE"/>
    <property type="match status" value="1"/>
</dbReference>
<organism evidence="3 4">
    <name type="scientific">Syncephalastrum racemosum</name>
    <name type="common">Filamentous fungus</name>
    <dbReference type="NCBI Taxonomy" id="13706"/>
    <lineage>
        <taxon>Eukaryota</taxon>
        <taxon>Fungi</taxon>
        <taxon>Fungi incertae sedis</taxon>
        <taxon>Mucoromycota</taxon>
        <taxon>Mucoromycotina</taxon>
        <taxon>Mucoromycetes</taxon>
        <taxon>Mucorales</taxon>
        <taxon>Syncephalastraceae</taxon>
        <taxon>Syncephalastrum</taxon>
    </lineage>
</organism>
<comment type="caution">
    <text evidence="3">The sequence shown here is derived from an EMBL/GenBank/DDBJ whole genome shotgun (WGS) entry which is preliminary data.</text>
</comment>
<proteinExistence type="predicted"/>